<accession>A0A0K2TW60</accession>
<protein>
    <submittedName>
        <fullName evidence="1">Uncharacterized protein</fullName>
    </submittedName>
</protein>
<organism evidence="1">
    <name type="scientific">Lepeophtheirus salmonis</name>
    <name type="common">Salmon louse</name>
    <name type="synonym">Caligus salmonis</name>
    <dbReference type="NCBI Taxonomy" id="72036"/>
    <lineage>
        <taxon>Eukaryota</taxon>
        <taxon>Metazoa</taxon>
        <taxon>Ecdysozoa</taxon>
        <taxon>Arthropoda</taxon>
        <taxon>Crustacea</taxon>
        <taxon>Multicrustacea</taxon>
        <taxon>Hexanauplia</taxon>
        <taxon>Copepoda</taxon>
        <taxon>Siphonostomatoida</taxon>
        <taxon>Caligidae</taxon>
        <taxon>Lepeophtheirus</taxon>
    </lineage>
</organism>
<reference evidence="1" key="1">
    <citation type="submission" date="2014-05" db="EMBL/GenBank/DDBJ databases">
        <authorList>
            <person name="Chronopoulou M."/>
        </authorList>
    </citation>
    <scope>NUCLEOTIDE SEQUENCE</scope>
    <source>
        <tissue evidence="1">Whole organism</tissue>
    </source>
</reference>
<dbReference type="EMBL" id="HACA01012709">
    <property type="protein sequence ID" value="CDW30070.1"/>
    <property type="molecule type" value="Transcribed_RNA"/>
</dbReference>
<dbReference type="AlphaFoldDB" id="A0A0K2TW60"/>
<sequence>MRLIYHSLNLSTTLRYMFGVFIMYSSMRSRAA</sequence>
<name>A0A0K2TW60_LEPSM</name>
<evidence type="ECO:0000313" key="1">
    <source>
        <dbReference type="EMBL" id="CDW30070.1"/>
    </source>
</evidence>
<proteinExistence type="predicted"/>